<dbReference type="Proteomes" id="UP000198935">
    <property type="component" value="Unassembled WGS sequence"/>
</dbReference>
<dbReference type="PANTHER" id="PTHR41771">
    <property type="entry name" value="MEMBRANE PROTEIN-RELATED"/>
    <property type="match status" value="1"/>
</dbReference>
<feature type="transmembrane region" description="Helical" evidence="1">
    <location>
        <begin position="134"/>
        <end position="150"/>
    </location>
</feature>
<feature type="transmembrane region" description="Helical" evidence="1">
    <location>
        <begin position="157"/>
        <end position="177"/>
    </location>
</feature>
<feature type="transmembrane region" description="Helical" evidence="1">
    <location>
        <begin position="350"/>
        <end position="372"/>
    </location>
</feature>
<feature type="transmembrane region" description="Helical" evidence="1">
    <location>
        <begin position="211"/>
        <end position="234"/>
    </location>
</feature>
<accession>A0A1H3RLC4</accession>
<dbReference type="EMBL" id="FNPI01000008">
    <property type="protein sequence ID" value="SDZ26542.1"/>
    <property type="molecule type" value="Genomic_DNA"/>
</dbReference>
<name>A0A1H3RLC4_9BACI</name>
<keyword evidence="3" id="KW-1185">Reference proteome</keyword>
<proteinExistence type="predicted"/>
<protein>
    <submittedName>
        <fullName evidence="2">Uncharacterized membrane protein</fullName>
    </submittedName>
</protein>
<evidence type="ECO:0000313" key="3">
    <source>
        <dbReference type="Proteomes" id="UP000198935"/>
    </source>
</evidence>
<feature type="transmembrane region" description="Helical" evidence="1">
    <location>
        <begin position="304"/>
        <end position="330"/>
    </location>
</feature>
<feature type="transmembrane region" description="Helical" evidence="1">
    <location>
        <begin position="16"/>
        <end position="33"/>
    </location>
</feature>
<dbReference type="PANTHER" id="PTHR41771:SF1">
    <property type="entry name" value="MEMBRANE PROTEIN"/>
    <property type="match status" value="1"/>
</dbReference>
<feature type="transmembrane region" description="Helical" evidence="1">
    <location>
        <begin position="183"/>
        <end position="204"/>
    </location>
</feature>
<evidence type="ECO:0000313" key="2">
    <source>
        <dbReference type="EMBL" id="SDZ26542.1"/>
    </source>
</evidence>
<sequence>MNVVVNRLNKLSKKHFFLFVILALSFISSMLFVHHNHSFYERLIAEVIETELVDAAETIDMHNNEDMLFTQQIVAEIKNGEKKGQLIHLTNEFSSSGAYDHEFHTGHELFVSMDAEIADTGELTGTITDVKRDTHILIVAWMFIFILLLVGKKQGLYAIISLIVVAVLLSYALDVYIHTSDLSLLWICSISVILFTVISLLLVGGFNEKTYAAIVATLLGTFSLLLITFLVMWLTSEKGLRYEEMQFLTRPPQMIFMAGVLIGALGAVMDVAITMSSSLFGLYDKNHSISVKALKTSGMEIGKDIMGTMTNILFFAYISGSIPMLVLYLMNASPVGFTLSMNLSLELARALAGGIGIVLTIPIGLYTTIFFVNRKRARL</sequence>
<keyword evidence="1" id="KW-0812">Transmembrane</keyword>
<evidence type="ECO:0000256" key="1">
    <source>
        <dbReference type="SAM" id="Phobius"/>
    </source>
</evidence>
<dbReference type="AlphaFoldDB" id="A0A1H3RLC4"/>
<reference evidence="3" key="1">
    <citation type="submission" date="2016-10" db="EMBL/GenBank/DDBJ databases">
        <authorList>
            <person name="Varghese N."/>
            <person name="Submissions S."/>
        </authorList>
    </citation>
    <scope>NUCLEOTIDE SEQUENCE [LARGE SCALE GENOMIC DNA]</scope>
    <source>
        <strain evidence="3">SP</strain>
    </source>
</reference>
<feature type="transmembrane region" description="Helical" evidence="1">
    <location>
        <begin position="254"/>
        <end position="283"/>
    </location>
</feature>
<organism evidence="2 3">
    <name type="scientific">Evansella caseinilytica</name>
    <dbReference type="NCBI Taxonomy" id="1503961"/>
    <lineage>
        <taxon>Bacteria</taxon>
        <taxon>Bacillati</taxon>
        <taxon>Bacillota</taxon>
        <taxon>Bacilli</taxon>
        <taxon>Bacillales</taxon>
        <taxon>Bacillaceae</taxon>
        <taxon>Evansella</taxon>
    </lineage>
</organism>
<gene>
    <name evidence="2" type="ORF">SAMN05421736_108172</name>
</gene>
<keyword evidence="1" id="KW-0472">Membrane</keyword>
<dbReference type="InterPro" id="IPR012507">
    <property type="entry name" value="YibE_F"/>
</dbReference>
<dbReference type="Pfam" id="PF07907">
    <property type="entry name" value="YibE_F"/>
    <property type="match status" value="1"/>
</dbReference>
<keyword evidence="1" id="KW-1133">Transmembrane helix</keyword>